<name>A0A8S1QHJ7_9CILI</name>
<reference evidence="3" key="1">
    <citation type="submission" date="2021-01" db="EMBL/GenBank/DDBJ databases">
        <authorList>
            <consortium name="Genoscope - CEA"/>
            <person name="William W."/>
        </authorList>
    </citation>
    <scope>NUCLEOTIDE SEQUENCE</scope>
</reference>
<feature type="compositionally biased region" description="Acidic residues" evidence="2">
    <location>
        <begin position="329"/>
        <end position="340"/>
    </location>
</feature>
<keyword evidence="4" id="KW-1185">Reference proteome</keyword>
<feature type="region of interest" description="Disordered" evidence="2">
    <location>
        <begin position="322"/>
        <end position="357"/>
    </location>
</feature>
<evidence type="ECO:0000313" key="3">
    <source>
        <dbReference type="EMBL" id="CAD8114197.1"/>
    </source>
</evidence>
<dbReference type="Proteomes" id="UP000692954">
    <property type="component" value="Unassembled WGS sequence"/>
</dbReference>
<protein>
    <submittedName>
        <fullName evidence="3">Uncharacterized protein</fullName>
    </submittedName>
</protein>
<accession>A0A8S1QHJ7</accession>
<dbReference type="EMBL" id="CAJJDN010000105">
    <property type="protein sequence ID" value="CAD8114197.1"/>
    <property type="molecule type" value="Genomic_DNA"/>
</dbReference>
<gene>
    <name evidence="3" type="ORF">PSON_ATCC_30995.1.T1050074</name>
</gene>
<evidence type="ECO:0000313" key="4">
    <source>
        <dbReference type="Proteomes" id="UP000692954"/>
    </source>
</evidence>
<comment type="caution">
    <text evidence="3">The sequence shown here is derived from an EMBL/GenBank/DDBJ whole genome shotgun (WGS) entry which is preliminary data.</text>
</comment>
<evidence type="ECO:0000256" key="1">
    <source>
        <dbReference type="SAM" id="Coils"/>
    </source>
</evidence>
<sequence>MLNVLNKFETLELENTLTSLIQRLMEPHLHNFYKNQALLTDLSQQFRGQLKEVQTLKENLEPKYNELKLKLQSQEQKLQENFKVCITQSSEKQYQIDQIKNQIQTFSTESQQAEIFYREAKQELQEVKVANFSFKTSLEQSMDKINQIYNQEFSDLKQQIIGIDQSQRKIIHQISHEDAQIKAYSMKLDQIKNDISSNNLKNFQQAKTIDKVNQMLETLIEENKIIKNNLQVIDEFKHKLSSIEIYLRYYQHYHIQNQINDSLFFSLPLKFFSKYAQFEKQKFDEFDKTILNINNDYNIQELMDWHKTIVLKASKRFQKAQETLKNAENDQDSSVEDQQGDENKTTQFVDSKNQKKTKRKQSANLVYFEEQLRQLKEQFDQQLDEKSNEINSLKQKFKELNDELYLSQIQFQANIELNIQKQASNSKQSINNLQQLLNEIQSEFSKSDYKKLNEEIALLKQFKLNMLRISSNILCLLRQDELDKEDLKLLGGKDIQIDSALSIMNSQGLIGNKKKSIMLNSSCLSCSGSPIQLFQFFKVACLGYNPSEVEIDGRFFKRVELIQKCQEVIQELHHRKKSLIPVKERQIRNFEQRSNSIQASPRFFSTENRQKFQKLSQMKIYQ</sequence>
<dbReference type="OrthoDB" id="299584at2759"/>
<dbReference type="AlphaFoldDB" id="A0A8S1QHJ7"/>
<organism evidence="3 4">
    <name type="scientific">Paramecium sonneborni</name>
    <dbReference type="NCBI Taxonomy" id="65129"/>
    <lineage>
        <taxon>Eukaryota</taxon>
        <taxon>Sar</taxon>
        <taxon>Alveolata</taxon>
        <taxon>Ciliophora</taxon>
        <taxon>Intramacronucleata</taxon>
        <taxon>Oligohymenophorea</taxon>
        <taxon>Peniculida</taxon>
        <taxon>Parameciidae</taxon>
        <taxon>Paramecium</taxon>
    </lineage>
</organism>
<evidence type="ECO:0000256" key="2">
    <source>
        <dbReference type="SAM" id="MobiDB-lite"/>
    </source>
</evidence>
<keyword evidence="1" id="KW-0175">Coiled coil</keyword>
<feature type="coiled-coil region" evidence="1">
    <location>
        <begin position="39"/>
        <end position="77"/>
    </location>
</feature>
<proteinExistence type="predicted"/>